<organism evidence="2 3">
    <name type="scientific">Dreissena polymorpha</name>
    <name type="common">Zebra mussel</name>
    <name type="synonym">Mytilus polymorpha</name>
    <dbReference type="NCBI Taxonomy" id="45954"/>
    <lineage>
        <taxon>Eukaryota</taxon>
        <taxon>Metazoa</taxon>
        <taxon>Spiralia</taxon>
        <taxon>Lophotrochozoa</taxon>
        <taxon>Mollusca</taxon>
        <taxon>Bivalvia</taxon>
        <taxon>Autobranchia</taxon>
        <taxon>Heteroconchia</taxon>
        <taxon>Euheterodonta</taxon>
        <taxon>Imparidentia</taxon>
        <taxon>Neoheterodontei</taxon>
        <taxon>Myida</taxon>
        <taxon>Dreissenoidea</taxon>
        <taxon>Dreissenidae</taxon>
        <taxon>Dreissena</taxon>
    </lineage>
</organism>
<proteinExistence type="predicted"/>
<gene>
    <name evidence="2" type="ORF">DPMN_004920</name>
</gene>
<evidence type="ECO:0000313" key="2">
    <source>
        <dbReference type="EMBL" id="KAH3880997.1"/>
    </source>
</evidence>
<accession>A0A9D4RWB6</accession>
<dbReference type="InterPro" id="IPR058913">
    <property type="entry name" value="Integrase_dom_put"/>
</dbReference>
<keyword evidence="3" id="KW-1185">Reference proteome</keyword>
<evidence type="ECO:0000313" key="3">
    <source>
        <dbReference type="Proteomes" id="UP000828390"/>
    </source>
</evidence>
<reference evidence="2" key="2">
    <citation type="submission" date="2020-11" db="EMBL/GenBank/DDBJ databases">
        <authorList>
            <person name="McCartney M.A."/>
            <person name="Auch B."/>
            <person name="Kono T."/>
            <person name="Mallez S."/>
            <person name="Becker A."/>
            <person name="Gohl D.M."/>
            <person name="Silverstein K.A.T."/>
            <person name="Koren S."/>
            <person name="Bechman K.B."/>
            <person name="Herman A."/>
            <person name="Abrahante J.E."/>
            <person name="Garbe J."/>
        </authorList>
    </citation>
    <scope>NUCLEOTIDE SEQUENCE</scope>
    <source>
        <strain evidence="2">Duluth1</strain>
        <tissue evidence="2">Whole animal</tissue>
    </source>
</reference>
<reference evidence="2" key="1">
    <citation type="journal article" date="2019" name="bioRxiv">
        <title>The Genome of the Zebra Mussel, Dreissena polymorpha: A Resource for Invasive Species Research.</title>
        <authorList>
            <person name="McCartney M.A."/>
            <person name="Auch B."/>
            <person name="Kono T."/>
            <person name="Mallez S."/>
            <person name="Zhang Y."/>
            <person name="Obille A."/>
            <person name="Becker A."/>
            <person name="Abrahante J.E."/>
            <person name="Garbe J."/>
            <person name="Badalamenti J.P."/>
            <person name="Herman A."/>
            <person name="Mangelson H."/>
            <person name="Liachko I."/>
            <person name="Sullivan S."/>
            <person name="Sone E.D."/>
            <person name="Koren S."/>
            <person name="Silverstein K.A.T."/>
            <person name="Beckman K.B."/>
            <person name="Gohl D.M."/>
        </authorList>
    </citation>
    <scope>NUCLEOTIDE SEQUENCE</scope>
    <source>
        <strain evidence="2">Duluth1</strain>
        <tissue evidence="2">Whole animal</tissue>
    </source>
</reference>
<evidence type="ECO:0000259" key="1">
    <source>
        <dbReference type="Pfam" id="PF24764"/>
    </source>
</evidence>
<dbReference type="Pfam" id="PF24764">
    <property type="entry name" value="rva_4"/>
    <property type="match status" value="1"/>
</dbReference>
<name>A0A9D4RWB6_DREPO</name>
<dbReference type="PANTHER" id="PTHR46791:SF13">
    <property type="entry name" value="CLR5 DOMAIN-CONTAINING PROTEIN"/>
    <property type="match status" value="1"/>
</dbReference>
<comment type="caution">
    <text evidence="2">The sequence shown here is derived from an EMBL/GenBank/DDBJ whole genome shotgun (WGS) entry which is preliminary data.</text>
</comment>
<dbReference type="AlphaFoldDB" id="A0A9D4RWB6"/>
<sequence length="231" mass="27180">MVWLNVYTTNNDPKVIGGYFLKALEIIGGTAYMVRGDFGTENVLIKDMQNWFKRHSDHDTSYLEGASTQNQRIEGWWSYLRRQHIQHWMDIFKNLQENGEFYASDIDKNIIRFCFKALIQTELDLAVSMWNNHSIRQSRNSNAPNGQPYRMFNYPELWGSRNFICDVHQDDINVARTQVTFRTPVCCDPDLYDILIGVMADDSLSYPNTSDEALALYRHLRRQVLRMFNMQ</sequence>
<dbReference type="OrthoDB" id="5948209at2759"/>
<protein>
    <recommendedName>
        <fullName evidence="1">Integrase core domain-containing protein</fullName>
    </recommendedName>
</protein>
<feature type="domain" description="Integrase core" evidence="1">
    <location>
        <begin position="2"/>
        <end position="141"/>
    </location>
</feature>
<dbReference type="PANTHER" id="PTHR46791">
    <property type="entry name" value="EXPRESSED PROTEIN"/>
    <property type="match status" value="1"/>
</dbReference>
<dbReference type="Proteomes" id="UP000828390">
    <property type="component" value="Unassembled WGS sequence"/>
</dbReference>
<dbReference type="EMBL" id="JAIWYP010000001">
    <property type="protein sequence ID" value="KAH3880997.1"/>
    <property type="molecule type" value="Genomic_DNA"/>
</dbReference>